<comment type="caution">
    <text evidence="3">The sequence shown here is derived from an EMBL/GenBank/DDBJ whole genome shotgun (WGS) entry which is preliminary data.</text>
</comment>
<dbReference type="InterPro" id="IPR002059">
    <property type="entry name" value="CSP_DNA-bd"/>
</dbReference>
<dbReference type="Gene3D" id="2.40.50.140">
    <property type="entry name" value="Nucleic acid-binding proteins"/>
    <property type="match status" value="1"/>
</dbReference>
<evidence type="ECO:0000313" key="3">
    <source>
        <dbReference type="EMBL" id="CAE8680083.1"/>
    </source>
</evidence>
<accession>A0A813JHC0</accession>
<organism evidence="3 4">
    <name type="scientific">Polarella glacialis</name>
    <name type="common">Dinoflagellate</name>
    <dbReference type="NCBI Taxonomy" id="89957"/>
    <lineage>
        <taxon>Eukaryota</taxon>
        <taxon>Sar</taxon>
        <taxon>Alveolata</taxon>
        <taxon>Dinophyceae</taxon>
        <taxon>Suessiales</taxon>
        <taxon>Suessiaceae</taxon>
        <taxon>Polarella</taxon>
    </lineage>
</organism>
<gene>
    <name evidence="3" type="ORF">PGLA2088_LOCUS21713</name>
</gene>
<sequence length="116" mass="12546">MEDLLSLEPPPVPGASSSSSCGERRTAAGQPGSKPPPVIFAGLYERTERSRGIVKSYHLTEGYGFIDCPYVKHVLGSDSTDVFLHHSAIDDTCRDQVTRGAGVSFRLKANREGKPQ</sequence>
<dbReference type="Pfam" id="PF00313">
    <property type="entry name" value="CSD"/>
    <property type="match status" value="1"/>
</dbReference>
<protein>
    <recommendedName>
        <fullName evidence="2">CSD domain-containing protein</fullName>
    </recommendedName>
</protein>
<reference evidence="3" key="1">
    <citation type="submission" date="2021-02" db="EMBL/GenBank/DDBJ databases">
        <authorList>
            <person name="Dougan E. K."/>
            <person name="Rhodes N."/>
            <person name="Thang M."/>
            <person name="Chan C."/>
        </authorList>
    </citation>
    <scope>NUCLEOTIDE SEQUENCE</scope>
</reference>
<evidence type="ECO:0000256" key="1">
    <source>
        <dbReference type="SAM" id="MobiDB-lite"/>
    </source>
</evidence>
<proteinExistence type="predicted"/>
<dbReference type="PROSITE" id="PS51857">
    <property type="entry name" value="CSD_2"/>
    <property type="match status" value="1"/>
</dbReference>
<evidence type="ECO:0000313" key="4">
    <source>
        <dbReference type="Proteomes" id="UP000626109"/>
    </source>
</evidence>
<dbReference type="InterPro" id="IPR012340">
    <property type="entry name" value="NA-bd_OB-fold"/>
</dbReference>
<feature type="non-terminal residue" evidence="3">
    <location>
        <position position="116"/>
    </location>
</feature>
<name>A0A813JHC0_POLGL</name>
<evidence type="ECO:0000259" key="2">
    <source>
        <dbReference type="PROSITE" id="PS51857"/>
    </source>
</evidence>
<feature type="domain" description="CSD" evidence="2">
    <location>
        <begin position="49"/>
        <end position="116"/>
    </location>
</feature>
<feature type="region of interest" description="Disordered" evidence="1">
    <location>
        <begin position="1"/>
        <end position="38"/>
    </location>
</feature>
<dbReference type="GO" id="GO:0003676">
    <property type="term" value="F:nucleic acid binding"/>
    <property type="evidence" value="ECO:0007669"/>
    <property type="project" value="InterPro"/>
</dbReference>
<dbReference type="EMBL" id="CAJNNW010025819">
    <property type="protein sequence ID" value="CAE8680083.1"/>
    <property type="molecule type" value="Genomic_DNA"/>
</dbReference>
<dbReference type="AlphaFoldDB" id="A0A813JHC0"/>
<dbReference type="Proteomes" id="UP000626109">
    <property type="component" value="Unassembled WGS sequence"/>
</dbReference>
<dbReference type="SUPFAM" id="SSF50249">
    <property type="entry name" value="Nucleic acid-binding proteins"/>
    <property type="match status" value="1"/>
</dbReference>